<dbReference type="InterPro" id="IPR057253">
    <property type="entry name" value="CoiA-like_N"/>
</dbReference>
<evidence type="ECO:0000313" key="5">
    <source>
        <dbReference type="Proteomes" id="UP000234748"/>
    </source>
</evidence>
<evidence type="ECO:0000313" key="4">
    <source>
        <dbReference type="EMBL" id="PLT30371.1"/>
    </source>
</evidence>
<evidence type="ECO:0008006" key="6">
    <source>
        <dbReference type="Google" id="ProtNLM"/>
    </source>
</evidence>
<organism evidence="4 5">
    <name type="scientific">Peribacillus deserti</name>
    <dbReference type="NCBI Taxonomy" id="673318"/>
    <lineage>
        <taxon>Bacteria</taxon>
        <taxon>Bacillati</taxon>
        <taxon>Bacillota</taxon>
        <taxon>Bacilli</taxon>
        <taxon>Bacillales</taxon>
        <taxon>Bacillaceae</taxon>
        <taxon>Peribacillus</taxon>
    </lineage>
</organism>
<feature type="domain" description="Competence protein CoiA nuclease-like" evidence="1">
    <location>
        <begin position="68"/>
        <end position="223"/>
    </location>
</feature>
<dbReference type="PIRSF" id="PIRSF007487">
    <property type="entry name" value="Competence-induced_CoiA_bac"/>
    <property type="match status" value="1"/>
</dbReference>
<dbReference type="OrthoDB" id="3784230at2"/>
<feature type="domain" description="Competence protein CoiA C-terminal" evidence="3">
    <location>
        <begin position="233"/>
        <end position="370"/>
    </location>
</feature>
<feature type="domain" description="Competence protein CoiA-like N-terminal" evidence="2">
    <location>
        <begin position="19"/>
        <end position="63"/>
    </location>
</feature>
<dbReference type="InterPro" id="IPR010330">
    <property type="entry name" value="CoiA_nuc"/>
</dbReference>
<dbReference type="EMBL" id="PGUY01000022">
    <property type="protein sequence ID" value="PLT30371.1"/>
    <property type="molecule type" value="Genomic_DNA"/>
</dbReference>
<keyword evidence="5" id="KW-1185">Reference proteome</keyword>
<dbReference type="RefSeq" id="WP_101641124.1">
    <property type="nucleotide sequence ID" value="NZ_PGUY01000022.1"/>
</dbReference>
<reference evidence="4 5" key="1">
    <citation type="submission" date="2017-11" db="EMBL/GenBank/DDBJ databases">
        <title>Comparitive Functional Genomics of Dry Heat Resistant strains isolated from the Viking Spacecraft.</title>
        <authorList>
            <person name="Seuylemezian A."/>
            <person name="Cooper K."/>
            <person name="Vaishampayan P."/>
        </authorList>
    </citation>
    <scope>NUCLEOTIDE SEQUENCE [LARGE SCALE GENOMIC DNA]</scope>
    <source>
        <strain evidence="4 5">V1-29</strain>
    </source>
</reference>
<dbReference type="AlphaFoldDB" id="A0A2N5M7N9"/>
<sequence>MLTVKKQDGTYFSIKGRLQEGEVIKIKNKGPYFCPCCEQNVILKAGKIKIPHFAHRDIDSCSSYAEPESEYHLQGKLILYQWLADQGYKVFLEAYLKEINQKADLYFEACNKKYVIEFQCSVIPQDLFIKRTLAYQRAGIHPIWILGSRQLHHKRGESYRLSGFEWLFAFNESPYPSLLSFCPSTSVIHKLQSIIPFSAQLAFADTKNLHLSSVAFPQLFDSSSAITNSQLFSWMEKKKHWQLFSHRYATIHTPLYRTLYLNGLHPASLPFIIGIPVPFGHYVETPAVEWQTYMYLDVLKHMKVGDRINADIIENAMSRRMKKGEIRIRPLPLNPRDTALKFPIISFLNILAVTQWLERLDAKEFKVIRRLVPNHGEENMEKSYFVMLNALCRI</sequence>
<evidence type="ECO:0000259" key="3">
    <source>
        <dbReference type="Pfam" id="PF25166"/>
    </source>
</evidence>
<evidence type="ECO:0000259" key="2">
    <source>
        <dbReference type="Pfam" id="PF25164"/>
    </source>
</evidence>
<evidence type="ECO:0000259" key="1">
    <source>
        <dbReference type="Pfam" id="PF06054"/>
    </source>
</evidence>
<dbReference type="Pfam" id="PF25164">
    <property type="entry name" value="CoiA_N"/>
    <property type="match status" value="1"/>
</dbReference>
<dbReference type="Pfam" id="PF25166">
    <property type="entry name" value="CoiA_C"/>
    <property type="match status" value="1"/>
</dbReference>
<accession>A0A2N5M7N9</accession>
<dbReference type="InterPro" id="IPR021176">
    <property type="entry name" value="Competence-induced_CoiA"/>
</dbReference>
<dbReference type="Proteomes" id="UP000234748">
    <property type="component" value="Unassembled WGS sequence"/>
</dbReference>
<proteinExistence type="predicted"/>
<gene>
    <name evidence="4" type="ORF">CUU66_07830</name>
</gene>
<name>A0A2N5M7N9_9BACI</name>
<dbReference type="InterPro" id="IPR057252">
    <property type="entry name" value="CoiA_C"/>
</dbReference>
<protein>
    <recommendedName>
        <fullName evidence="6">Competence protein CoiA</fullName>
    </recommendedName>
</protein>
<comment type="caution">
    <text evidence="4">The sequence shown here is derived from an EMBL/GenBank/DDBJ whole genome shotgun (WGS) entry which is preliminary data.</text>
</comment>
<dbReference type="Pfam" id="PF06054">
    <property type="entry name" value="CoiA_nuc"/>
    <property type="match status" value="1"/>
</dbReference>